<accession>A0A699XKW6</accession>
<feature type="non-terminal residue" evidence="2">
    <location>
        <position position="1"/>
    </location>
</feature>
<evidence type="ECO:0000313" key="2">
    <source>
        <dbReference type="EMBL" id="GFD60535.1"/>
    </source>
</evidence>
<sequence>HCNHPRLQQAYAAVHSASSAPIQCAIRPPDVPDKELLNGVPESGKRELQ</sequence>
<gene>
    <name evidence="2" type="ORF">Tci_932504</name>
</gene>
<comment type="caution">
    <text evidence="2">The sequence shown here is derived from an EMBL/GenBank/DDBJ whole genome shotgun (WGS) entry which is preliminary data.</text>
</comment>
<name>A0A699XKW6_TANCI</name>
<feature type="region of interest" description="Disordered" evidence="1">
    <location>
        <begin position="24"/>
        <end position="49"/>
    </location>
</feature>
<dbReference type="EMBL" id="BKCJ011879143">
    <property type="protein sequence ID" value="GFD60535.1"/>
    <property type="molecule type" value="Genomic_DNA"/>
</dbReference>
<reference evidence="2" key="1">
    <citation type="journal article" date="2019" name="Sci. Rep.">
        <title>Draft genome of Tanacetum cinerariifolium, the natural source of mosquito coil.</title>
        <authorList>
            <person name="Yamashiro T."/>
            <person name="Shiraishi A."/>
            <person name="Satake H."/>
            <person name="Nakayama K."/>
        </authorList>
    </citation>
    <scope>NUCLEOTIDE SEQUENCE</scope>
</reference>
<dbReference type="AlphaFoldDB" id="A0A699XKW6"/>
<proteinExistence type="predicted"/>
<protein>
    <submittedName>
        <fullName evidence="2">Uncharacterized protein</fullName>
    </submittedName>
</protein>
<evidence type="ECO:0000256" key="1">
    <source>
        <dbReference type="SAM" id="MobiDB-lite"/>
    </source>
</evidence>
<organism evidence="2">
    <name type="scientific">Tanacetum cinerariifolium</name>
    <name type="common">Dalmatian daisy</name>
    <name type="synonym">Chrysanthemum cinerariifolium</name>
    <dbReference type="NCBI Taxonomy" id="118510"/>
    <lineage>
        <taxon>Eukaryota</taxon>
        <taxon>Viridiplantae</taxon>
        <taxon>Streptophyta</taxon>
        <taxon>Embryophyta</taxon>
        <taxon>Tracheophyta</taxon>
        <taxon>Spermatophyta</taxon>
        <taxon>Magnoliopsida</taxon>
        <taxon>eudicotyledons</taxon>
        <taxon>Gunneridae</taxon>
        <taxon>Pentapetalae</taxon>
        <taxon>asterids</taxon>
        <taxon>campanulids</taxon>
        <taxon>Asterales</taxon>
        <taxon>Asteraceae</taxon>
        <taxon>Asteroideae</taxon>
        <taxon>Anthemideae</taxon>
        <taxon>Anthemidinae</taxon>
        <taxon>Tanacetum</taxon>
    </lineage>
</organism>